<evidence type="ECO:0000313" key="1">
    <source>
        <dbReference type="EMBL" id="KAK3266495.1"/>
    </source>
</evidence>
<dbReference type="AlphaFoldDB" id="A0AAE0KZS7"/>
<sequence length="351" mass="38072">MVTTRLSANATRRRNLATIFDDAAQRHAVTPPTPMATTAPAATSPAATFLATIRTLARERFYESVATHVAKKVLGGKSERFSGSESQADVLFSRLVPAIRDAFIAEDPLFEPLFDLSEATVPVRAEANKLLFSALELIISPGGPASDWLETSADTHPADGKRVLFELARRLLDAGSPFQGTQTLLGVRIHANMDPQDDITTFNSALASARRKITFDDEEIKGLFINALDPVYFAPVANRLLLHDQRAATDLATIQHWACECHVRNAALAKAAHPTSSALPHVYSMATEDTVDCSAISDLAIVLDLKKQVTAPRQQYQQPWLYPSCSEAAAPWSEAAWRPGAGDIPTGSFSH</sequence>
<dbReference type="Proteomes" id="UP001190700">
    <property type="component" value="Unassembled WGS sequence"/>
</dbReference>
<proteinExistence type="predicted"/>
<dbReference type="EMBL" id="LGRX02013022">
    <property type="protein sequence ID" value="KAK3266495.1"/>
    <property type="molecule type" value="Genomic_DNA"/>
</dbReference>
<organism evidence="1 2">
    <name type="scientific">Cymbomonas tetramitiformis</name>
    <dbReference type="NCBI Taxonomy" id="36881"/>
    <lineage>
        <taxon>Eukaryota</taxon>
        <taxon>Viridiplantae</taxon>
        <taxon>Chlorophyta</taxon>
        <taxon>Pyramimonadophyceae</taxon>
        <taxon>Pyramimonadales</taxon>
        <taxon>Pyramimonadaceae</taxon>
        <taxon>Cymbomonas</taxon>
    </lineage>
</organism>
<evidence type="ECO:0000313" key="2">
    <source>
        <dbReference type="Proteomes" id="UP001190700"/>
    </source>
</evidence>
<keyword evidence="2" id="KW-1185">Reference proteome</keyword>
<gene>
    <name evidence="1" type="ORF">CYMTET_24885</name>
</gene>
<protein>
    <submittedName>
        <fullName evidence="1">Uncharacterized protein</fullName>
    </submittedName>
</protein>
<reference evidence="1 2" key="1">
    <citation type="journal article" date="2015" name="Genome Biol. Evol.">
        <title>Comparative Genomics of a Bacterivorous Green Alga Reveals Evolutionary Causalities and Consequences of Phago-Mixotrophic Mode of Nutrition.</title>
        <authorList>
            <person name="Burns J.A."/>
            <person name="Paasch A."/>
            <person name="Narechania A."/>
            <person name="Kim E."/>
        </authorList>
    </citation>
    <scope>NUCLEOTIDE SEQUENCE [LARGE SCALE GENOMIC DNA]</scope>
    <source>
        <strain evidence="1 2">PLY_AMNH</strain>
    </source>
</reference>
<accession>A0AAE0KZS7</accession>
<name>A0AAE0KZS7_9CHLO</name>
<comment type="caution">
    <text evidence="1">The sequence shown here is derived from an EMBL/GenBank/DDBJ whole genome shotgun (WGS) entry which is preliminary data.</text>
</comment>